<protein>
    <submittedName>
        <fullName evidence="1">Uncharacterized protein</fullName>
    </submittedName>
</protein>
<organism evidence="1 2">
    <name type="scientific">Liparis tanakae</name>
    <name type="common">Tanaka's snailfish</name>
    <dbReference type="NCBI Taxonomy" id="230148"/>
    <lineage>
        <taxon>Eukaryota</taxon>
        <taxon>Metazoa</taxon>
        <taxon>Chordata</taxon>
        <taxon>Craniata</taxon>
        <taxon>Vertebrata</taxon>
        <taxon>Euteleostomi</taxon>
        <taxon>Actinopterygii</taxon>
        <taxon>Neopterygii</taxon>
        <taxon>Teleostei</taxon>
        <taxon>Neoteleostei</taxon>
        <taxon>Acanthomorphata</taxon>
        <taxon>Eupercaria</taxon>
        <taxon>Perciformes</taxon>
        <taxon>Cottioidei</taxon>
        <taxon>Cottales</taxon>
        <taxon>Liparidae</taxon>
        <taxon>Liparis</taxon>
    </lineage>
</organism>
<evidence type="ECO:0000313" key="1">
    <source>
        <dbReference type="EMBL" id="TNN40284.1"/>
    </source>
</evidence>
<reference evidence="1 2" key="1">
    <citation type="submission" date="2019-03" db="EMBL/GenBank/DDBJ databases">
        <title>First draft genome of Liparis tanakae, snailfish: a comprehensive survey of snailfish specific genes.</title>
        <authorList>
            <person name="Kim W."/>
            <person name="Song I."/>
            <person name="Jeong J.-H."/>
            <person name="Kim D."/>
            <person name="Kim S."/>
            <person name="Ryu S."/>
            <person name="Song J.Y."/>
            <person name="Lee S.K."/>
        </authorList>
    </citation>
    <scope>NUCLEOTIDE SEQUENCE [LARGE SCALE GENOMIC DNA]</scope>
    <source>
        <tissue evidence="1">Muscle</tissue>
    </source>
</reference>
<gene>
    <name evidence="1" type="ORF">EYF80_049551</name>
</gene>
<evidence type="ECO:0000313" key="2">
    <source>
        <dbReference type="Proteomes" id="UP000314294"/>
    </source>
</evidence>
<sequence>MARDAAVRLTEDYSSRGDNAIVRNQRAIGGNTARCATRARPTLTDRSRPAFRHSRRKRVANGKSQVANVGPAELVIAVSIPWSAIYSQHGSDALWLRASVITGLSRRDCGARDDKMKTRSKILVKRRPGVVKPLALEPYKALPASSLTADRGSLPRQRQRASFSLGRCSPQQHVTLSLRVA</sequence>
<comment type="caution">
    <text evidence="1">The sequence shown here is derived from an EMBL/GenBank/DDBJ whole genome shotgun (WGS) entry which is preliminary data.</text>
</comment>
<dbReference type="AlphaFoldDB" id="A0A4Z2FHN7"/>
<accession>A0A4Z2FHN7</accession>
<keyword evidence="2" id="KW-1185">Reference proteome</keyword>
<name>A0A4Z2FHN7_9TELE</name>
<dbReference type="EMBL" id="SRLO01001203">
    <property type="protein sequence ID" value="TNN40284.1"/>
    <property type="molecule type" value="Genomic_DNA"/>
</dbReference>
<dbReference type="Proteomes" id="UP000314294">
    <property type="component" value="Unassembled WGS sequence"/>
</dbReference>
<proteinExistence type="predicted"/>